<name>A0A0F9CTH9_9ZZZZ</name>
<gene>
    <name evidence="1" type="ORF">LCGC14_2570490</name>
</gene>
<sequence length="137" mass="14853">MPSDLPEALLVAAKDDLANDARHSAARVELENMSIDLAREVLDLGGAGEALAEALDALLLAIDVTLDDLVIPLLEKAVTEKHGDSKSALERERQQGIADALRQVRIYLEDNEGVQPRATGQAALHRWAELTKEEHDG</sequence>
<dbReference type="AlphaFoldDB" id="A0A0F9CTH9"/>
<organism evidence="1">
    <name type="scientific">marine sediment metagenome</name>
    <dbReference type="NCBI Taxonomy" id="412755"/>
    <lineage>
        <taxon>unclassified sequences</taxon>
        <taxon>metagenomes</taxon>
        <taxon>ecological metagenomes</taxon>
    </lineage>
</organism>
<protein>
    <submittedName>
        <fullName evidence="1">Uncharacterized protein</fullName>
    </submittedName>
</protein>
<proteinExistence type="predicted"/>
<reference evidence="1" key="1">
    <citation type="journal article" date="2015" name="Nature">
        <title>Complex archaea that bridge the gap between prokaryotes and eukaryotes.</title>
        <authorList>
            <person name="Spang A."/>
            <person name="Saw J.H."/>
            <person name="Jorgensen S.L."/>
            <person name="Zaremba-Niedzwiedzka K."/>
            <person name="Martijn J."/>
            <person name="Lind A.E."/>
            <person name="van Eijk R."/>
            <person name="Schleper C."/>
            <person name="Guy L."/>
            <person name="Ettema T.J."/>
        </authorList>
    </citation>
    <scope>NUCLEOTIDE SEQUENCE</scope>
</reference>
<evidence type="ECO:0000313" key="1">
    <source>
        <dbReference type="EMBL" id="KKL08976.1"/>
    </source>
</evidence>
<dbReference type="EMBL" id="LAZR01042668">
    <property type="protein sequence ID" value="KKL08976.1"/>
    <property type="molecule type" value="Genomic_DNA"/>
</dbReference>
<accession>A0A0F9CTH9</accession>
<comment type="caution">
    <text evidence="1">The sequence shown here is derived from an EMBL/GenBank/DDBJ whole genome shotgun (WGS) entry which is preliminary data.</text>
</comment>